<reference evidence="2" key="2">
    <citation type="submission" date="2019-10" db="EMBL/GenBank/DDBJ databases">
        <title>Conservation and host-specific expression of non-tandemly repeated heterogenous ribosome RNA gene in arbuscular mycorrhizal fungi.</title>
        <authorList>
            <person name="Maeda T."/>
            <person name="Kobayashi Y."/>
            <person name="Nakagawa T."/>
            <person name="Ezawa T."/>
            <person name="Yamaguchi K."/>
            <person name="Bino T."/>
            <person name="Nishimoto Y."/>
            <person name="Shigenobu S."/>
            <person name="Kawaguchi M."/>
        </authorList>
    </citation>
    <scope>NUCLEOTIDE SEQUENCE</scope>
    <source>
        <strain evidence="2">HR1</strain>
    </source>
</reference>
<dbReference type="EMBL" id="BLAL01000063">
    <property type="protein sequence ID" value="GES82834.1"/>
    <property type="molecule type" value="Genomic_DNA"/>
</dbReference>
<dbReference type="OrthoDB" id="2419075at2759"/>
<gene>
    <name evidence="2" type="ORF">RCL2_001001800</name>
    <name evidence="1" type="ORF">RclHR1_05180004</name>
</gene>
<dbReference type="AlphaFoldDB" id="A0A2Z6SE18"/>
<evidence type="ECO:0000313" key="1">
    <source>
        <dbReference type="EMBL" id="GBC03527.1"/>
    </source>
</evidence>
<evidence type="ECO:0000313" key="2">
    <source>
        <dbReference type="EMBL" id="GES82834.1"/>
    </source>
</evidence>
<organism evidence="1 3">
    <name type="scientific">Rhizophagus clarus</name>
    <dbReference type="NCBI Taxonomy" id="94130"/>
    <lineage>
        <taxon>Eukaryota</taxon>
        <taxon>Fungi</taxon>
        <taxon>Fungi incertae sedis</taxon>
        <taxon>Mucoromycota</taxon>
        <taxon>Glomeromycotina</taxon>
        <taxon>Glomeromycetes</taxon>
        <taxon>Glomerales</taxon>
        <taxon>Glomeraceae</taxon>
        <taxon>Rhizophagus</taxon>
    </lineage>
</organism>
<accession>A0A2Z6SE18</accession>
<comment type="caution">
    <text evidence="1">The sequence shown here is derived from an EMBL/GenBank/DDBJ whole genome shotgun (WGS) entry which is preliminary data.</text>
</comment>
<name>A0A2Z6SE18_9GLOM</name>
<keyword evidence="3" id="KW-1185">Reference proteome</keyword>
<evidence type="ECO:0000313" key="3">
    <source>
        <dbReference type="Proteomes" id="UP000247702"/>
    </source>
</evidence>
<dbReference type="EMBL" id="BEXD01003891">
    <property type="protein sequence ID" value="GBC03527.1"/>
    <property type="molecule type" value="Genomic_DNA"/>
</dbReference>
<dbReference type="Proteomes" id="UP000615446">
    <property type="component" value="Unassembled WGS sequence"/>
</dbReference>
<sequence length="117" mass="13696">MSSRQANQANVRKDIRAKLAGVALKTIPSIISTQKGKNQHGFWYWKLPREAYKPHIYAKKIRDLMDNDEEYVIGVAKDWEIGRMEERLQWSKSGEYVGRKEEWIPGGKDEYYMPPHG</sequence>
<protein>
    <submittedName>
        <fullName evidence="1">Uncharacterized protein</fullName>
    </submittedName>
</protein>
<reference evidence="1 3" key="1">
    <citation type="submission" date="2017-11" db="EMBL/GenBank/DDBJ databases">
        <title>The genome of Rhizophagus clarus HR1 reveals common genetic basis of auxotrophy among arbuscular mycorrhizal fungi.</title>
        <authorList>
            <person name="Kobayashi Y."/>
        </authorList>
    </citation>
    <scope>NUCLEOTIDE SEQUENCE [LARGE SCALE GENOMIC DNA]</scope>
    <source>
        <strain evidence="1 3">HR1</strain>
    </source>
</reference>
<proteinExistence type="predicted"/>
<dbReference type="Proteomes" id="UP000247702">
    <property type="component" value="Unassembled WGS sequence"/>
</dbReference>